<dbReference type="InterPro" id="IPR012938">
    <property type="entry name" value="Glc/Sorbosone_DH"/>
</dbReference>
<dbReference type="InterPro" id="IPR011042">
    <property type="entry name" value="6-blade_b-propeller_TolB-like"/>
</dbReference>
<dbReference type="AlphaFoldDB" id="Q6SFP2"/>
<feature type="domain" description="Glucose/Sorbosone dehydrogenase" evidence="2">
    <location>
        <begin position="49"/>
        <end position="432"/>
    </location>
</feature>
<evidence type="ECO:0000256" key="1">
    <source>
        <dbReference type="SAM" id="SignalP"/>
    </source>
</evidence>
<keyword evidence="1" id="KW-0732">Signal</keyword>
<dbReference type="SUPFAM" id="SSF50952">
    <property type="entry name" value="Soluble quinoprotein glucose dehydrogenase"/>
    <property type="match status" value="1"/>
</dbReference>
<dbReference type="Gene3D" id="2.120.10.30">
    <property type="entry name" value="TolB, C-terminal domain"/>
    <property type="match status" value="1"/>
</dbReference>
<reference evidence="3" key="1">
    <citation type="submission" date="2003-11" db="EMBL/GenBank/DDBJ databases">
        <authorList>
            <person name="Heidelberg J.F."/>
            <person name="Eisen J.A."/>
            <person name="Nelson W.C."/>
            <person name="DeLong E.F."/>
        </authorList>
    </citation>
    <scope>NUCLEOTIDE SEQUENCE</scope>
</reference>
<sequence length="437" mass="47034">MKLLSKFGLVFSALISAATFTSTAVYADKHGSKGMNVPKIGSMVVMSGLENPWDMAFTADGSMFYTEKCKGLSVKTASGKVNALYGMKDSKGYKSAGNDLFCSGQAGMLGVVLDPNFKKNNTIYVYSTSSKYHGSGCKTNFERCDGNIVMKFKVNKDLTKVSGRTDIVKDIQYKPFESNQPFGGPGAHNGGRMAFGPDGYLYVGTGDRHRGVCGQDNTLICSVVLRIDGNGKGAPANKVKEDKRIFTYGHRNVQGIAFRPTDGQVFTAEHGPWHNDEITALVNGGNGGWDPHEKRAGRGACPDQYCGYEPNQMEGMTPAVRAAYTPMSDTRFKDLMPPAWQNNGYSQGTGSAAFLTGSNWGIYENRLTTGIMGIGFGGTPGGMRIDIVDLSEDGQSVKSVIHMPVGVSKRFRGLEMGPGNALYATTDEGEIYKISAQ</sequence>
<protein>
    <recommendedName>
        <fullName evidence="2">Glucose/Sorbosone dehydrogenase domain-containing protein</fullName>
    </recommendedName>
</protein>
<feature type="chain" id="PRO_5004279671" description="Glucose/Sorbosone dehydrogenase domain-containing protein" evidence="1">
    <location>
        <begin position="28"/>
        <end position="437"/>
    </location>
</feature>
<evidence type="ECO:0000313" key="3">
    <source>
        <dbReference type="EMBL" id="AAR38170.1"/>
    </source>
</evidence>
<dbReference type="PANTHER" id="PTHR19328">
    <property type="entry name" value="HEDGEHOG-INTERACTING PROTEIN"/>
    <property type="match status" value="1"/>
</dbReference>
<name>Q6SFP2_9BACT</name>
<dbReference type="Pfam" id="PF07995">
    <property type="entry name" value="GSDH"/>
    <property type="match status" value="1"/>
</dbReference>
<dbReference type="InterPro" id="IPR011041">
    <property type="entry name" value="Quinoprot_gluc/sorb_DH_b-prop"/>
</dbReference>
<dbReference type="PANTHER" id="PTHR19328:SF13">
    <property type="entry name" value="HIPL1 PROTEIN"/>
    <property type="match status" value="1"/>
</dbReference>
<feature type="signal peptide" evidence="1">
    <location>
        <begin position="1"/>
        <end position="27"/>
    </location>
</feature>
<dbReference type="EMBL" id="AY458647">
    <property type="protein sequence ID" value="AAR38170.1"/>
    <property type="molecule type" value="Genomic_DNA"/>
</dbReference>
<gene>
    <name evidence="3" type="ORF">MBMO_EBAC000-36A07.15</name>
</gene>
<accession>Q6SFP2</accession>
<organism evidence="3">
    <name type="scientific">uncultured marine bacterium 580</name>
    <dbReference type="NCBI Taxonomy" id="257400"/>
    <lineage>
        <taxon>Bacteria</taxon>
        <taxon>environmental samples</taxon>
    </lineage>
</organism>
<proteinExistence type="predicted"/>
<evidence type="ECO:0000259" key="2">
    <source>
        <dbReference type="Pfam" id="PF07995"/>
    </source>
</evidence>
<reference evidence="3" key="2">
    <citation type="submission" date="2003-12" db="EMBL/GenBank/DDBJ databases">
        <title>Monterey Bay Coastal Ocean Microbial Observatory environmental clone sequencing.</title>
        <authorList>
            <person name="DeLong E.F."/>
        </authorList>
    </citation>
    <scope>NUCLEOTIDE SEQUENCE</scope>
</reference>